<gene>
    <name evidence="1" type="ORF">HD556DRAFT_1431303</name>
</gene>
<dbReference type="InterPro" id="IPR012337">
    <property type="entry name" value="RNaseH-like_sf"/>
</dbReference>
<comment type="caution">
    <text evidence="1">The sequence shown here is derived from an EMBL/GenBank/DDBJ whole genome shotgun (WGS) entry which is preliminary data.</text>
</comment>
<dbReference type="AlphaFoldDB" id="A0A9P7DJ44"/>
<proteinExistence type="predicted"/>
<dbReference type="Proteomes" id="UP000719766">
    <property type="component" value="Unassembled WGS sequence"/>
</dbReference>
<organism evidence="1 2">
    <name type="scientific">Suillus plorans</name>
    <dbReference type="NCBI Taxonomy" id="116603"/>
    <lineage>
        <taxon>Eukaryota</taxon>
        <taxon>Fungi</taxon>
        <taxon>Dikarya</taxon>
        <taxon>Basidiomycota</taxon>
        <taxon>Agaricomycotina</taxon>
        <taxon>Agaricomycetes</taxon>
        <taxon>Agaricomycetidae</taxon>
        <taxon>Boletales</taxon>
        <taxon>Suillineae</taxon>
        <taxon>Suillaceae</taxon>
        <taxon>Suillus</taxon>
    </lineage>
</organism>
<name>A0A9P7DJ44_9AGAM</name>
<dbReference type="GeneID" id="64598760"/>
<protein>
    <recommendedName>
        <fullName evidence="3">DUF659 domain-containing protein</fullName>
    </recommendedName>
</protein>
<dbReference type="OrthoDB" id="3226942at2759"/>
<evidence type="ECO:0008006" key="3">
    <source>
        <dbReference type="Google" id="ProtNLM"/>
    </source>
</evidence>
<dbReference type="EMBL" id="JABBWE010000018">
    <property type="protein sequence ID" value="KAG1796726.1"/>
    <property type="molecule type" value="Genomic_DNA"/>
</dbReference>
<accession>A0A9P7DJ44</accession>
<reference evidence="1" key="1">
    <citation type="journal article" date="2020" name="New Phytol.">
        <title>Comparative genomics reveals dynamic genome evolution in host specialist ectomycorrhizal fungi.</title>
        <authorList>
            <person name="Lofgren L.A."/>
            <person name="Nguyen N.H."/>
            <person name="Vilgalys R."/>
            <person name="Ruytinx J."/>
            <person name="Liao H.L."/>
            <person name="Branco S."/>
            <person name="Kuo A."/>
            <person name="LaButti K."/>
            <person name="Lipzen A."/>
            <person name="Andreopoulos W."/>
            <person name="Pangilinan J."/>
            <person name="Riley R."/>
            <person name="Hundley H."/>
            <person name="Na H."/>
            <person name="Barry K."/>
            <person name="Grigoriev I.V."/>
            <person name="Stajich J.E."/>
            <person name="Kennedy P.G."/>
        </authorList>
    </citation>
    <scope>NUCLEOTIDE SEQUENCE</scope>
    <source>
        <strain evidence="1">S12</strain>
    </source>
</reference>
<dbReference type="RefSeq" id="XP_041162083.1">
    <property type="nucleotide sequence ID" value="XM_041304996.1"/>
</dbReference>
<evidence type="ECO:0000313" key="1">
    <source>
        <dbReference type="EMBL" id="KAG1796726.1"/>
    </source>
</evidence>
<evidence type="ECO:0000313" key="2">
    <source>
        <dbReference type="Proteomes" id="UP000719766"/>
    </source>
</evidence>
<keyword evidence="2" id="KW-1185">Reference proteome</keyword>
<sequence>MQISNCFKIDCLKKRQRLTLLFDGWDDKIHRSLYGSVAAEVGQYPTVLSLDELTGHRGSAEKYLETVKKALKNMEIENGRNIIALTMDDPTVMQSFRRKFKSEYHWVITLTCFLHNLNTIIGKIALYPAMKKVATKSAHIVSYFNQSHYWGGQLDNEARSMNIHRSMKSNTESRPLGRICVRPDTQKKTNNLSPVTPEVIKTVLSDPVYWPHLGQFIKTCEPIVDAIGNLESRDATLADCMLELIRCAQQMMHLQLEDGEDVSFWMHAKAVFNGEFHTMNTNIHALAIFLHPIRTFEQICTAALDIAKQWRWDGDRAIKLVENLKQYYQCKSAFTGGQANGKDWWENLLISAKTHPLKTLAITLFLIRLFSDLGGIQIRTFETLGKLHNNYSYHPVRQKHAHMHTRNNDLDANFAWTPPLASQSQVDDKLEGPESLTEDEVAAAFDEIEQRIAEFPTTIDPQLEGFEILVGHVYDLVELEQVDKCITPAAFKDDVQQVGCDLEDGVSWDVQSLLTMKGVLLM</sequence>
<dbReference type="SUPFAM" id="SSF53098">
    <property type="entry name" value="Ribonuclease H-like"/>
    <property type="match status" value="1"/>
</dbReference>